<feature type="region of interest" description="Disordered" evidence="1">
    <location>
        <begin position="1"/>
        <end position="51"/>
    </location>
</feature>
<evidence type="ECO:0000256" key="1">
    <source>
        <dbReference type="SAM" id="MobiDB-lite"/>
    </source>
</evidence>
<comment type="caution">
    <text evidence="2">The sequence shown here is derived from an EMBL/GenBank/DDBJ whole genome shotgun (WGS) entry which is preliminary data.</text>
</comment>
<name>A0AAW1ZFH0_CULAL</name>
<feature type="non-terminal residue" evidence="2">
    <location>
        <position position="1"/>
    </location>
</feature>
<evidence type="ECO:0000313" key="3">
    <source>
        <dbReference type="Proteomes" id="UP001479290"/>
    </source>
</evidence>
<sequence>TSEWEHVECSGCHQEAPSLRNTNNEADKSSMAHISSTHTWGEKTGGGESQD</sequence>
<dbReference type="Proteomes" id="UP001479290">
    <property type="component" value="Unassembled WGS sequence"/>
</dbReference>
<reference evidence="2 3" key="1">
    <citation type="submission" date="2024-05" db="EMBL/GenBank/DDBJ databases">
        <title>A high-quality chromosomal-level genome assembly of Topmouth culter (Culter alburnus).</title>
        <authorList>
            <person name="Zhao H."/>
        </authorList>
    </citation>
    <scope>NUCLEOTIDE SEQUENCE [LARGE SCALE GENOMIC DNA]</scope>
    <source>
        <strain evidence="2">CATC2023</strain>
        <tissue evidence="2">Muscle</tissue>
    </source>
</reference>
<gene>
    <name evidence="2" type="ORF">ABG768_010865</name>
</gene>
<accession>A0AAW1ZFH0</accession>
<protein>
    <submittedName>
        <fullName evidence="2">Uncharacterized protein</fullName>
    </submittedName>
</protein>
<dbReference type="AlphaFoldDB" id="A0AAW1ZFH0"/>
<evidence type="ECO:0000313" key="2">
    <source>
        <dbReference type="EMBL" id="KAK9958762.1"/>
    </source>
</evidence>
<proteinExistence type="predicted"/>
<keyword evidence="3" id="KW-1185">Reference proteome</keyword>
<dbReference type="EMBL" id="JAWDJR010000018">
    <property type="protein sequence ID" value="KAK9958762.1"/>
    <property type="molecule type" value="Genomic_DNA"/>
</dbReference>
<organism evidence="2 3">
    <name type="scientific">Culter alburnus</name>
    <name type="common">Topmouth culter</name>
    <dbReference type="NCBI Taxonomy" id="194366"/>
    <lineage>
        <taxon>Eukaryota</taxon>
        <taxon>Metazoa</taxon>
        <taxon>Chordata</taxon>
        <taxon>Craniata</taxon>
        <taxon>Vertebrata</taxon>
        <taxon>Euteleostomi</taxon>
        <taxon>Actinopterygii</taxon>
        <taxon>Neopterygii</taxon>
        <taxon>Teleostei</taxon>
        <taxon>Ostariophysi</taxon>
        <taxon>Cypriniformes</taxon>
        <taxon>Xenocyprididae</taxon>
        <taxon>Xenocypridinae</taxon>
        <taxon>Culter</taxon>
    </lineage>
</organism>